<dbReference type="EMBL" id="JARJCM010000480">
    <property type="protein sequence ID" value="KAJ7016619.1"/>
    <property type="molecule type" value="Genomic_DNA"/>
</dbReference>
<dbReference type="InterPro" id="IPR000772">
    <property type="entry name" value="Ricin_B_lectin"/>
</dbReference>
<feature type="domain" description="Ricin B lectin" evidence="1">
    <location>
        <begin position="51"/>
        <end position="110"/>
    </location>
</feature>
<evidence type="ECO:0000259" key="1">
    <source>
        <dbReference type="Pfam" id="PF14200"/>
    </source>
</evidence>
<dbReference type="InterPro" id="IPR040600">
    <property type="entry name" value="Agglutinin_C"/>
</dbReference>
<sequence length="262" mass="28532">MPLAQGICLNPFALADSITCAYEPSWVIEMSGDTRVQIWQKVSFGTANSLNQLWMVKTAGPGNYILRNLRSGTVMDLADGSPKNHTSIIGFQYYGNSNQQWEIIEAAYVNLAGNYHVDGQPIIGYEYTDETDELWKFERRDASAVDIVRIAGSVAMDAHPTSANPMYYVPPIALLSEVWLGFSLSSDDKALEFRTAFIKWAEGNIRAAVDLSLLVGSAKALDHPDKAGVNWTLSDNYGGVVFFSPGTGSVTVSPGGSLFGLF</sequence>
<proteinExistence type="predicted"/>
<dbReference type="PROSITE" id="PS50231">
    <property type="entry name" value="RICIN_B_LECTIN"/>
    <property type="match status" value="1"/>
</dbReference>
<evidence type="ECO:0000259" key="2">
    <source>
        <dbReference type="Pfam" id="PF18021"/>
    </source>
</evidence>
<gene>
    <name evidence="3" type="ORF">C8F04DRAFT_1341843</name>
</gene>
<dbReference type="Pfam" id="PF18021">
    <property type="entry name" value="Agglutinin_C"/>
    <property type="match status" value="1"/>
</dbReference>
<dbReference type="Pfam" id="PF14200">
    <property type="entry name" value="RicinB_lectin_2"/>
    <property type="match status" value="1"/>
</dbReference>
<dbReference type="InterPro" id="IPR035992">
    <property type="entry name" value="Ricin_B-like_lectins"/>
</dbReference>
<evidence type="ECO:0008006" key="5">
    <source>
        <dbReference type="Google" id="ProtNLM"/>
    </source>
</evidence>
<comment type="caution">
    <text evidence="3">The sequence shown here is derived from an EMBL/GenBank/DDBJ whole genome shotgun (WGS) entry which is preliminary data.</text>
</comment>
<organism evidence="3 4">
    <name type="scientific">Mycena alexandri</name>
    <dbReference type="NCBI Taxonomy" id="1745969"/>
    <lineage>
        <taxon>Eukaryota</taxon>
        <taxon>Fungi</taxon>
        <taxon>Dikarya</taxon>
        <taxon>Basidiomycota</taxon>
        <taxon>Agaricomycotina</taxon>
        <taxon>Agaricomycetes</taxon>
        <taxon>Agaricomycetidae</taxon>
        <taxon>Agaricales</taxon>
        <taxon>Marasmiineae</taxon>
        <taxon>Mycenaceae</taxon>
        <taxon>Mycena</taxon>
    </lineage>
</organism>
<evidence type="ECO:0000313" key="3">
    <source>
        <dbReference type="EMBL" id="KAJ7016619.1"/>
    </source>
</evidence>
<dbReference type="Proteomes" id="UP001218188">
    <property type="component" value="Unassembled WGS sequence"/>
</dbReference>
<dbReference type="Gene3D" id="2.80.10.50">
    <property type="match status" value="1"/>
</dbReference>
<name>A0AAD6RWP8_9AGAR</name>
<dbReference type="SUPFAM" id="SSF54001">
    <property type="entry name" value="Cysteine proteinases"/>
    <property type="match status" value="1"/>
</dbReference>
<keyword evidence="4" id="KW-1185">Reference proteome</keyword>
<evidence type="ECO:0000313" key="4">
    <source>
        <dbReference type="Proteomes" id="UP001218188"/>
    </source>
</evidence>
<reference evidence="3" key="1">
    <citation type="submission" date="2023-03" db="EMBL/GenBank/DDBJ databases">
        <title>Massive genome expansion in bonnet fungi (Mycena s.s.) driven by repeated elements and novel gene families across ecological guilds.</title>
        <authorList>
            <consortium name="Lawrence Berkeley National Laboratory"/>
            <person name="Harder C.B."/>
            <person name="Miyauchi S."/>
            <person name="Viragh M."/>
            <person name="Kuo A."/>
            <person name="Thoen E."/>
            <person name="Andreopoulos B."/>
            <person name="Lu D."/>
            <person name="Skrede I."/>
            <person name="Drula E."/>
            <person name="Henrissat B."/>
            <person name="Morin E."/>
            <person name="Kohler A."/>
            <person name="Barry K."/>
            <person name="LaButti K."/>
            <person name="Morin E."/>
            <person name="Salamov A."/>
            <person name="Lipzen A."/>
            <person name="Mereny Z."/>
            <person name="Hegedus B."/>
            <person name="Baldrian P."/>
            <person name="Stursova M."/>
            <person name="Weitz H."/>
            <person name="Taylor A."/>
            <person name="Grigoriev I.V."/>
            <person name="Nagy L.G."/>
            <person name="Martin F."/>
            <person name="Kauserud H."/>
        </authorList>
    </citation>
    <scope>NUCLEOTIDE SEQUENCE</scope>
    <source>
        <strain evidence="3">CBHHK200</strain>
    </source>
</reference>
<protein>
    <recommendedName>
        <fullName evidence="5">Ricin B lectin domain-containing protein</fullName>
    </recommendedName>
</protein>
<feature type="domain" description="Agglutinin C-terminal" evidence="2">
    <location>
        <begin position="185"/>
        <end position="249"/>
    </location>
</feature>
<accession>A0AAD6RWP8</accession>
<dbReference type="SUPFAM" id="SSF50370">
    <property type="entry name" value="Ricin B-like lectins"/>
    <property type="match status" value="1"/>
</dbReference>
<dbReference type="AlphaFoldDB" id="A0AAD6RWP8"/>
<dbReference type="InterPro" id="IPR038765">
    <property type="entry name" value="Papain-like_cys_pep_sf"/>
</dbReference>